<dbReference type="AlphaFoldDB" id="A0A3A3Z5W2"/>
<dbReference type="InterPro" id="IPR052016">
    <property type="entry name" value="Bact_Sigma-Reg"/>
</dbReference>
<dbReference type="PANTHER" id="PTHR43156:SF2">
    <property type="entry name" value="STAGE II SPORULATION PROTEIN E"/>
    <property type="match status" value="1"/>
</dbReference>
<feature type="transmembrane region" description="Helical" evidence="2">
    <location>
        <begin position="26"/>
        <end position="48"/>
    </location>
</feature>
<evidence type="ECO:0000313" key="5">
    <source>
        <dbReference type="Proteomes" id="UP000265614"/>
    </source>
</evidence>
<dbReference type="RefSeq" id="WP_119949815.1">
    <property type="nucleotide sequence ID" value="NZ_QZEZ01000002.1"/>
</dbReference>
<reference evidence="4 5" key="1">
    <citation type="submission" date="2018-09" db="EMBL/GenBank/DDBJ databases">
        <title>YIM 75000 draft genome.</title>
        <authorList>
            <person name="Tang S."/>
            <person name="Feng Y."/>
        </authorList>
    </citation>
    <scope>NUCLEOTIDE SEQUENCE [LARGE SCALE GENOMIC DNA]</scope>
    <source>
        <strain evidence="4 5">YIM 75000</strain>
    </source>
</reference>
<keyword evidence="5" id="KW-1185">Reference proteome</keyword>
<dbReference type="OrthoDB" id="4291756at2"/>
<organism evidence="4 5">
    <name type="scientific">Vallicoccus soli</name>
    <dbReference type="NCBI Taxonomy" id="2339232"/>
    <lineage>
        <taxon>Bacteria</taxon>
        <taxon>Bacillati</taxon>
        <taxon>Actinomycetota</taxon>
        <taxon>Actinomycetes</taxon>
        <taxon>Motilibacterales</taxon>
        <taxon>Vallicoccaceae</taxon>
        <taxon>Vallicoccus</taxon>
    </lineage>
</organism>
<feature type="transmembrane region" description="Helical" evidence="2">
    <location>
        <begin position="54"/>
        <end position="71"/>
    </location>
</feature>
<dbReference type="Pfam" id="PF07228">
    <property type="entry name" value="SpoIIE"/>
    <property type="match status" value="1"/>
</dbReference>
<gene>
    <name evidence="4" type="ORF">D5H78_07760</name>
</gene>
<dbReference type="Proteomes" id="UP000265614">
    <property type="component" value="Unassembled WGS sequence"/>
</dbReference>
<dbReference type="InterPro" id="IPR036457">
    <property type="entry name" value="PPM-type-like_dom_sf"/>
</dbReference>
<dbReference type="GO" id="GO:0016791">
    <property type="term" value="F:phosphatase activity"/>
    <property type="evidence" value="ECO:0007669"/>
    <property type="project" value="TreeGrafter"/>
</dbReference>
<evidence type="ECO:0000256" key="2">
    <source>
        <dbReference type="SAM" id="Phobius"/>
    </source>
</evidence>
<keyword evidence="1" id="KW-0378">Hydrolase</keyword>
<name>A0A3A3Z5W2_9ACTN</name>
<evidence type="ECO:0000259" key="3">
    <source>
        <dbReference type="SMART" id="SM00331"/>
    </source>
</evidence>
<accession>A0A3A3Z5W2</accession>
<evidence type="ECO:0000313" key="4">
    <source>
        <dbReference type="EMBL" id="RJK97098.1"/>
    </source>
</evidence>
<dbReference type="Gene3D" id="3.60.40.10">
    <property type="entry name" value="PPM-type phosphatase domain"/>
    <property type="match status" value="1"/>
</dbReference>
<feature type="transmembrane region" description="Helical" evidence="2">
    <location>
        <begin position="102"/>
        <end position="120"/>
    </location>
</feature>
<dbReference type="EMBL" id="QZEZ01000002">
    <property type="protein sequence ID" value="RJK97098.1"/>
    <property type="molecule type" value="Genomic_DNA"/>
</dbReference>
<dbReference type="PANTHER" id="PTHR43156">
    <property type="entry name" value="STAGE II SPORULATION PROTEIN E-RELATED"/>
    <property type="match status" value="1"/>
</dbReference>
<keyword evidence="2" id="KW-0812">Transmembrane</keyword>
<proteinExistence type="predicted"/>
<dbReference type="SMART" id="SM00331">
    <property type="entry name" value="PP2C_SIG"/>
    <property type="match status" value="1"/>
</dbReference>
<keyword evidence="2" id="KW-0472">Membrane</keyword>
<evidence type="ECO:0000256" key="1">
    <source>
        <dbReference type="ARBA" id="ARBA00022801"/>
    </source>
</evidence>
<feature type="transmembrane region" description="Helical" evidence="2">
    <location>
        <begin position="78"/>
        <end position="96"/>
    </location>
</feature>
<sequence>MASSATGARRGARRAGRRLARAWRRVLHGQGPALLATTALSVLLALAAVQQPDWVPLSVLVLPIILGGFLLSTRGLVLLYVAVAALTLLVAVERAAEDLPSVPRGVPVVLGGTALLVLVLNRSRRALGVLGSRGDAMLVDLRARLRAHGEVPDLPPGWAADTAQRSAHGESFSGDFVVACRSGGGGSQVALHRADPDGLLELVLVDVSGKGVDAGTRSLLLSGAFGGLLGAVPPEGFLGAANAYLLRQDWPEGFATAVHVALDLGSGAYRVSSAGHPPAARFDAGSGRWCTLEASGGPLLGIIPEPGFPSEAGHLDHGDALLLYTDGLVEEPGRDLAEGIDRLLGRADRLVAAGWAGGAERLLQSVPTGQDDDRALVLLRRA</sequence>
<protein>
    <submittedName>
        <fullName evidence="4">Serine/threonine-protein phosphatase</fullName>
    </submittedName>
</protein>
<dbReference type="InterPro" id="IPR001932">
    <property type="entry name" value="PPM-type_phosphatase-like_dom"/>
</dbReference>
<comment type="caution">
    <text evidence="4">The sequence shown here is derived from an EMBL/GenBank/DDBJ whole genome shotgun (WGS) entry which is preliminary data.</text>
</comment>
<keyword evidence="2" id="KW-1133">Transmembrane helix</keyword>
<feature type="domain" description="PPM-type phosphatase" evidence="3">
    <location>
        <begin position="181"/>
        <end position="381"/>
    </location>
</feature>